<organism evidence="2 3">
    <name type="scientific">Dibothriocephalus latus</name>
    <name type="common">Fish tapeworm</name>
    <name type="synonym">Diphyllobothrium latum</name>
    <dbReference type="NCBI Taxonomy" id="60516"/>
    <lineage>
        <taxon>Eukaryota</taxon>
        <taxon>Metazoa</taxon>
        <taxon>Spiralia</taxon>
        <taxon>Lophotrochozoa</taxon>
        <taxon>Platyhelminthes</taxon>
        <taxon>Cestoda</taxon>
        <taxon>Eucestoda</taxon>
        <taxon>Diphyllobothriidea</taxon>
        <taxon>Diphyllobothriidae</taxon>
        <taxon>Dibothriocephalus</taxon>
    </lineage>
</organism>
<gene>
    <name evidence="2" type="ORF">DILT_LOCUS2786</name>
</gene>
<dbReference type="AlphaFoldDB" id="A0A3P6UHA6"/>
<evidence type="ECO:0000313" key="2">
    <source>
        <dbReference type="EMBL" id="VDK76721.1"/>
    </source>
</evidence>
<dbReference type="Proteomes" id="UP000281553">
    <property type="component" value="Unassembled WGS sequence"/>
</dbReference>
<keyword evidence="3" id="KW-1185">Reference proteome</keyword>
<dbReference type="OrthoDB" id="10651254at2759"/>
<reference evidence="2 3" key="1">
    <citation type="submission" date="2018-11" db="EMBL/GenBank/DDBJ databases">
        <authorList>
            <consortium name="Pathogen Informatics"/>
        </authorList>
    </citation>
    <scope>NUCLEOTIDE SEQUENCE [LARGE SCALE GENOMIC DNA]</scope>
</reference>
<accession>A0A3P6UHA6</accession>
<feature type="region of interest" description="Disordered" evidence="1">
    <location>
        <begin position="42"/>
        <end position="70"/>
    </location>
</feature>
<proteinExistence type="predicted"/>
<evidence type="ECO:0000313" key="3">
    <source>
        <dbReference type="Proteomes" id="UP000281553"/>
    </source>
</evidence>
<feature type="compositionally biased region" description="Low complexity" evidence="1">
    <location>
        <begin position="56"/>
        <end position="66"/>
    </location>
</feature>
<protein>
    <submittedName>
        <fullName evidence="2">Uncharacterized protein</fullName>
    </submittedName>
</protein>
<name>A0A3P6UHA6_DIBLA</name>
<dbReference type="EMBL" id="UYRU01042622">
    <property type="protein sequence ID" value="VDK76721.1"/>
    <property type="molecule type" value="Genomic_DNA"/>
</dbReference>
<sequence length="186" mass="20292">MMAECPVIAWMDATPSRFLLTPLFYLTPFTLQSNAHRVADKSDEDTVATNSINPFSTSESSSLSSSPVTGQGDDSLALRVSAFGLSNYEVGYNQELTNHRASAEAMAIETEGGAMMLGADEDEAEFGLLDASLRNAEMQATLEAFKARHPTLPLVRTDAWRQGRLPVEEQVYMLHLSGSLLRFGVL</sequence>
<evidence type="ECO:0000256" key="1">
    <source>
        <dbReference type="SAM" id="MobiDB-lite"/>
    </source>
</evidence>